<dbReference type="Proteomes" id="UP000186922">
    <property type="component" value="Unassembled WGS sequence"/>
</dbReference>
<gene>
    <name evidence="2" type="primary">RvY_04040-1</name>
    <name evidence="2" type="synonym">RvY_04040.1</name>
    <name evidence="2" type="ORF">RvY_04040</name>
</gene>
<dbReference type="AlphaFoldDB" id="A0A1D1UVU0"/>
<sequence length="109" mass="11874">MYRGGVLLLTCVIVAALLTEVRSDDPECGSGSRFRKCKMSNGQDGKCNSGRICRPLNSCEVKNLDCPRATSICRKGRCVTGKPNNTCESDGWECQEGFRCSGGVCFPRQ</sequence>
<name>A0A1D1UVU0_RAMVA</name>
<proteinExistence type="predicted"/>
<feature type="chain" id="PRO_5008897693" description="EB domain-containing protein" evidence="1">
    <location>
        <begin position="24"/>
        <end position="109"/>
    </location>
</feature>
<keyword evidence="1" id="KW-0732">Signal</keyword>
<evidence type="ECO:0000313" key="3">
    <source>
        <dbReference type="Proteomes" id="UP000186922"/>
    </source>
</evidence>
<accession>A0A1D1UVU0</accession>
<feature type="signal peptide" evidence="1">
    <location>
        <begin position="1"/>
        <end position="23"/>
    </location>
</feature>
<protein>
    <recommendedName>
        <fullName evidence="4">EB domain-containing protein</fullName>
    </recommendedName>
</protein>
<organism evidence="2 3">
    <name type="scientific">Ramazzottius varieornatus</name>
    <name type="common">Water bear</name>
    <name type="synonym">Tardigrade</name>
    <dbReference type="NCBI Taxonomy" id="947166"/>
    <lineage>
        <taxon>Eukaryota</taxon>
        <taxon>Metazoa</taxon>
        <taxon>Ecdysozoa</taxon>
        <taxon>Tardigrada</taxon>
        <taxon>Eutardigrada</taxon>
        <taxon>Parachela</taxon>
        <taxon>Hypsibioidea</taxon>
        <taxon>Ramazzottiidae</taxon>
        <taxon>Ramazzottius</taxon>
    </lineage>
</organism>
<reference evidence="2 3" key="1">
    <citation type="journal article" date="2016" name="Nat. Commun.">
        <title>Extremotolerant tardigrade genome and improved radiotolerance of human cultured cells by tardigrade-unique protein.</title>
        <authorList>
            <person name="Hashimoto T."/>
            <person name="Horikawa D.D."/>
            <person name="Saito Y."/>
            <person name="Kuwahara H."/>
            <person name="Kozuka-Hata H."/>
            <person name="Shin-I T."/>
            <person name="Minakuchi Y."/>
            <person name="Ohishi K."/>
            <person name="Motoyama A."/>
            <person name="Aizu T."/>
            <person name="Enomoto A."/>
            <person name="Kondo K."/>
            <person name="Tanaka S."/>
            <person name="Hara Y."/>
            <person name="Koshikawa S."/>
            <person name="Sagara H."/>
            <person name="Miura T."/>
            <person name="Yokobori S."/>
            <person name="Miyagawa K."/>
            <person name="Suzuki Y."/>
            <person name="Kubo T."/>
            <person name="Oyama M."/>
            <person name="Kohara Y."/>
            <person name="Fujiyama A."/>
            <person name="Arakawa K."/>
            <person name="Katayama T."/>
            <person name="Toyoda A."/>
            <person name="Kunieda T."/>
        </authorList>
    </citation>
    <scope>NUCLEOTIDE SEQUENCE [LARGE SCALE GENOMIC DNA]</scope>
    <source>
        <strain evidence="2 3">YOKOZUNA-1</strain>
    </source>
</reference>
<evidence type="ECO:0000256" key="1">
    <source>
        <dbReference type="SAM" id="SignalP"/>
    </source>
</evidence>
<dbReference type="EMBL" id="BDGG01000002">
    <property type="protein sequence ID" value="GAU91862.1"/>
    <property type="molecule type" value="Genomic_DNA"/>
</dbReference>
<keyword evidence="3" id="KW-1185">Reference proteome</keyword>
<comment type="caution">
    <text evidence="2">The sequence shown here is derived from an EMBL/GenBank/DDBJ whole genome shotgun (WGS) entry which is preliminary data.</text>
</comment>
<evidence type="ECO:0000313" key="2">
    <source>
        <dbReference type="EMBL" id="GAU91862.1"/>
    </source>
</evidence>
<evidence type="ECO:0008006" key="4">
    <source>
        <dbReference type="Google" id="ProtNLM"/>
    </source>
</evidence>